<sequence>MENAKISLLYQLEQRKVSKLERENRALRERINGLLKKQDDERIELLVADRTRRKLVQLRAITERTIKSLESGINEFRAFVTDINEAMDEEENKGAIQPLKLVDISNESDRILRNFSPKLKRIPESPMVLSAISTSKIGSNSQSESFHTGLEEEEEERANGMEEVVNETPHLDMMETSGTGTEVEKASNSKGKIEQRKSAIAPICSITLRQRSSAMKFAPSEMKRTHITTPAFFAPALPSVSICEAEGTPSFATASSIPSTPLSIDNVSVTASGRLKRAAAKKVRSYQEPSLSKKMRR</sequence>
<feature type="compositionally biased region" description="Basic and acidic residues" evidence="2">
    <location>
        <begin position="182"/>
        <end position="194"/>
    </location>
</feature>
<gene>
    <name evidence="3" type="ORF">niasHS_010656</name>
</gene>
<feature type="region of interest" description="Disordered" evidence="2">
    <location>
        <begin position="274"/>
        <end position="297"/>
    </location>
</feature>
<protein>
    <recommendedName>
        <fullName evidence="5">Shugoshin C-terminal domain-containing protein</fullName>
    </recommendedName>
</protein>
<organism evidence="3 4">
    <name type="scientific">Heterodera schachtii</name>
    <name type="common">Sugarbeet cyst nematode worm</name>
    <name type="synonym">Tylenchus schachtii</name>
    <dbReference type="NCBI Taxonomy" id="97005"/>
    <lineage>
        <taxon>Eukaryota</taxon>
        <taxon>Metazoa</taxon>
        <taxon>Ecdysozoa</taxon>
        <taxon>Nematoda</taxon>
        <taxon>Chromadorea</taxon>
        <taxon>Rhabditida</taxon>
        <taxon>Tylenchina</taxon>
        <taxon>Tylenchomorpha</taxon>
        <taxon>Tylenchoidea</taxon>
        <taxon>Heteroderidae</taxon>
        <taxon>Heteroderinae</taxon>
        <taxon>Heterodera</taxon>
    </lineage>
</organism>
<keyword evidence="4" id="KW-1185">Reference proteome</keyword>
<feature type="coiled-coil region" evidence="1">
    <location>
        <begin position="10"/>
        <end position="37"/>
    </location>
</feature>
<feature type="region of interest" description="Disordered" evidence="2">
    <location>
        <begin position="172"/>
        <end position="194"/>
    </location>
</feature>
<comment type="caution">
    <text evidence="3">The sequence shown here is derived from an EMBL/GenBank/DDBJ whole genome shotgun (WGS) entry which is preliminary data.</text>
</comment>
<dbReference type="Proteomes" id="UP001620645">
    <property type="component" value="Unassembled WGS sequence"/>
</dbReference>
<keyword evidence="1" id="KW-0175">Coiled coil</keyword>
<dbReference type="AlphaFoldDB" id="A0ABD2IS70"/>
<feature type="compositionally biased region" description="Basic residues" evidence="2">
    <location>
        <begin position="274"/>
        <end position="284"/>
    </location>
</feature>
<name>A0ABD2IS70_HETSC</name>
<dbReference type="EMBL" id="JBICCN010000254">
    <property type="protein sequence ID" value="KAL3082854.1"/>
    <property type="molecule type" value="Genomic_DNA"/>
</dbReference>
<accession>A0ABD2IS70</accession>
<evidence type="ECO:0008006" key="5">
    <source>
        <dbReference type="Google" id="ProtNLM"/>
    </source>
</evidence>
<evidence type="ECO:0000256" key="2">
    <source>
        <dbReference type="SAM" id="MobiDB-lite"/>
    </source>
</evidence>
<reference evidence="3 4" key="1">
    <citation type="submission" date="2024-10" db="EMBL/GenBank/DDBJ databases">
        <authorList>
            <person name="Kim D."/>
        </authorList>
    </citation>
    <scope>NUCLEOTIDE SEQUENCE [LARGE SCALE GENOMIC DNA]</scope>
    <source>
        <strain evidence="3">Taebaek</strain>
    </source>
</reference>
<evidence type="ECO:0000256" key="1">
    <source>
        <dbReference type="SAM" id="Coils"/>
    </source>
</evidence>
<evidence type="ECO:0000313" key="4">
    <source>
        <dbReference type="Proteomes" id="UP001620645"/>
    </source>
</evidence>
<proteinExistence type="predicted"/>
<evidence type="ECO:0000313" key="3">
    <source>
        <dbReference type="EMBL" id="KAL3082854.1"/>
    </source>
</evidence>